<gene>
    <name evidence="2" type="ORF">KME15_22175</name>
</gene>
<organism evidence="2 3">
    <name type="scientific">Drouetiella hepatica Uher 2000/2452</name>
    <dbReference type="NCBI Taxonomy" id="904376"/>
    <lineage>
        <taxon>Bacteria</taxon>
        <taxon>Bacillati</taxon>
        <taxon>Cyanobacteriota</taxon>
        <taxon>Cyanophyceae</taxon>
        <taxon>Oculatellales</taxon>
        <taxon>Oculatellaceae</taxon>
        <taxon>Drouetiella</taxon>
    </lineage>
</organism>
<comment type="caution">
    <text evidence="2">The sequence shown here is derived from an EMBL/GenBank/DDBJ whole genome shotgun (WGS) entry which is preliminary data.</text>
</comment>
<sequence length="199" mass="21530">MTTLQTNQRISSPNPKPLCQIVGLACLTGFVLDILVMTFPLQLGNLAWRVGFLQQLGDRSIILLFGIALLIYGIIDLTAWRKRLAFSCLVLGAAFILSGIWVIWDSLALQKQTVAAISAQQQQIQTQINQAKVNPQLAAQITPEKLQQATQNIESQAESAKQNAQTGTLKTSFSGSGNLLVVGLALIGLGQYGIRPSRS</sequence>
<reference evidence="2" key="2">
    <citation type="journal article" date="2022" name="Microbiol. Resour. Announc.">
        <title>Metagenome Sequencing to Explore Phylogenomics of Terrestrial Cyanobacteria.</title>
        <authorList>
            <person name="Ward R.D."/>
            <person name="Stajich J.E."/>
            <person name="Johansen J.R."/>
            <person name="Huntemann M."/>
            <person name="Clum A."/>
            <person name="Foster B."/>
            <person name="Foster B."/>
            <person name="Roux S."/>
            <person name="Palaniappan K."/>
            <person name="Varghese N."/>
            <person name="Mukherjee S."/>
            <person name="Reddy T.B.K."/>
            <person name="Daum C."/>
            <person name="Copeland A."/>
            <person name="Chen I.A."/>
            <person name="Ivanova N.N."/>
            <person name="Kyrpides N.C."/>
            <person name="Shapiro N."/>
            <person name="Eloe-Fadrosh E.A."/>
            <person name="Pietrasiak N."/>
        </authorList>
    </citation>
    <scope>NUCLEOTIDE SEQUENCE</scope>
    <source>
        <strain evidence="2">UHER 2000/2452</strain>
    </source>
</reference>
<dbReference type="Proteomes" id="UP000757435">
    <property type="component" value="Unassembled WGS sequence"/>
</dbReference>
<feature type="transmembrane region" description="Helical" evidence="1">
    <location>
        <begin position="61"/>
        <end position="77"/>
    </location>
</feature>
<accession>A0A951QEY2</accession>
<protein>
    <submittedName>
        <fullName evidence="2">Uncharacterized protein</fullName>
    </submittedName>
</protein>
<keyword evidence="1" id="KW-1133">Transmembrane helix</keyword>
<dbReference type="EMBL" id="JAHHHD010000035">
    <property type="protein sequence ID" value="MBW4661391.1"/>
    <property type="molecule type" value="Genomic_DNA"/>
</dbReference>
<evidence type="ECO:0000256" key="1">
    <source>
        <dbReference type="SAM" id="Phobius"/>
    </source>
</evidence>
<feature type="transmembrane region" description="Helical" evidence="1">
    <location>
        <begin position="84"/>
        <end position="104"/>
    </location>
</feature>
<keyword evidence="1" id="KW-0812">Transmembrane</keyword>
<feature type="transmembrane region" description="Helical" evidence="1">
    <location>
        <begin position="176"/>
        <end position="194"/>
    </location>
</feature>
<name>A0A951QEY2_9CYAN</name>
<dbReference type="AlphaFoldDB" id="A0A951QEY2"/>
<evidence type="ECO:0000313" key="2">
    <source>
        <dbReference type="EMBL" id="MBW4661391.1"/>
    </source>
</evidence>
<proteinExistence type="predicted"/>
<reference evidence="2" key="1">
    <citation type="submission" date="2021-05" db="EMBL/GenBank/DDBJ databases">
        <authorList>
            <person name="Pietrasiak N."/>
            <person name="Ward R."/>
            <person name="Stajich J.E."/>
            <person name="Kurbessoian T."/>
        </authorList>
    </citation>
    <scope>NUCLEOTIDE SEQUENCE</scope>
    <source>
        <strain evidence="2">UHER 2000/2452</strain>
    </source>
</reference>
<evidence type="ECO:0000313" key="3">
    <source>
        <dbReference type="Proteomes" id="UP000757435"/>
    </source>
</evidence>
<feature type="transmembrane region" description="Helical" evidence="1">
    <location>
        <begin position="21"/>
        <end position="41"/>
    </location>
</feature>
<keyword evidence="1" id="KW-0472">Membrane</keyword>